<evidence type="ECO:0000313" key="2">
    <source>
        <dbReference type="EMBL" id="QGK70225.1"/>
    </source>
</evidence>
<dbReference type="RefSeq" id="WP_154076809.1">
    <property type="nucleotide sequence ID" value="NZ_CP045929.1"/>
</dbReference>
<dbReference type="EMBL" id="CP045929">
    <property type="protein sequence ID" value="QGK70225.1"/>
    <property type="molecule type" value="Genomic_DNA"/>
</dbReference>
<sequence>MRDRSAFGPWWLLVLVAFAVVAMHHAPMTHANGSSLPDMPSAVSAAHHSEGANQPLPTTHVGAAAIAMSLVSAGSDEPGMGHGLLHLCLAVLVGAAAVVLAWLTLWIGPDTASHRSSMPTGIGPARPPLPVPRRLAVLCVLRL</sequence>
<accession>A0A5Q3QFB7</accession>
<reference evidence="3" key="1">
    <citation type="submission" date="2019-11" db="EMBL/GenBank/DDBJ databases">
        <title>The complete genome sequence of Saccharopolyspora sp. E2A.</title>
        <authorList>
            <person name="Zhang G."/>
        </authorList>
    </citation>
    <scope>NUCLEOTIDE SEQUENCE [LARGE SCALE GENOMIC DNA]</scope>
    <source>
        <strain evidence="3">E2A</strain>
    </source>
</reference>
<keyword evidence="3" id="KW-1185">Reference proteome</keyword>
<keyword evidence="1" id="KW-0472">Membrane</keyword>
<evidence type="ECO:0000313" key="3">
    <source>
        <dbReference type="Proteomes" id="UP000371041"/>
    </source>
</evidence>
<protein>
    <submittedName>
        <fullName evidence="2">Uncharacterized protein</fullName>
    </submittedName>
</protein>
<name>A0A5Q3QFB7_9PSEU</name>
<feature type="transmembrane region" description="Helical" evidence="1">
    <location>
        <begin position="84"/>
        <end position="108"/>
    </location>
</feature>
<dbReference type="Proteomes" id="UP000371041">
    <property type="component" value="Chromosome"/>
</dbReference>
<organism evidence="2 3">
    <name type="scientific">Allosaccharopolyspora coralli</name>
    <dbReference type="NCBI Taxonomy" id="2665642"/>
    <lineage>
        <taxon>Bacteria</taxon>
        <taxon>Bacillati</taxon>
        <taxon>Actinomycetota</taxon>
        <taxon>Actinomycetes</taxon>
        <taxon>Pseudonocardiales</taxon>
        <taxon>Pseudonocardiaceae</taxon>
        <taxon>Allosaccharopolyspora</taxon>
    </lineage>
</organism>
<gene>
    <name evidence="2" type="ORF">GIY23_12430</name>
</gene>
<evidence type="ECO:0000256" key="1">
    <source>
        <dbReference type="SAM" id="Phobius"/>
    </source>
</evidence>
<keyword evidence="1" id="KW-0812">Transmembrane</keyword>
<dbReference type="AlphaFoldDB" id="A0A5Q3QFB7"/>
<dbReference type="KEGG" id="sace:GIY23_12430"/>
<keyword evidence="1" id="KW-1133">Transmembrane helix</keyword>
<proteinExistence type="predicted"/>